<evidence type="ECO:0000313" key="1">
    <source>
        <dbReference type="Proteomes" id="UP000887580"/>
    </source>
</evidence>
<reference evidence="2" key="1">
    <citation type="submission" date="2022-11" db="UniProtKB">
        <authorList>
            <consortium name="WormBaseParasite"/>
        </authorList>
    </citation>
    <scope>IDENTIFICATION</scope>
</reference>
<sequence length="271" mass="31028">MIEDLVDHNQSINGHSITVGWLLDSLRKNDKEFQRKHGGRKVKEILIDEVSNGNGIISNIFRCTLSFTDSIDPKDIYTTILKIPGTGVFMKTISDNEMTAEMTKDIAKQFVEAHSAECNFYNNLAQIFDVPIPKVYQTLEWIIGKHDGCIHMEDLTKKGKVLAFYEDINLTQIKNVIKHLAHMHKNVLEMDSKIWEGKYPSNPDGLNHFLDMLIPTIDAFKEKCRRKGLLFKTKIEIFRKNISEKRITSGTKIGAYISDILIIAKTFIRTV</sequence>
<accession>A0AC35FQ64</accession>
<protein>
    <submittedName>
        <fullName evidence="2">CHK kinase-like domain-containing protein</fullName>
    </submittedName>
</protein>
<proteinExistence type="predicted"/>
<dbReference type="Proteomes" id="UP000887580">
    <property type="component" value="Unplaced"/>
</dbReference>
<name>A0AC35FQ64_9BILA</name>
<organism evidence="1 2">
    <name type="scientific">Panagrolaimus sp. PS1159</name>
    <dbReference type="NCBI Taxonomy" id="55785"/>
    <lineage>
        <taxon>Eukaryota</taxon>
        <taxon>Metazoa</taxon>
        <taxon>Ecdysozoa</taxon>
        <taxon>Nematoda</taxon>
        <taxon>Chromadorea</taxon>
        <taxon>Rhabditida</taxon>
        <taxon>Tylenchina</taxon>
        <taxon>Panagrolaimomorpha</taxon>
        <taxon>Panagrolaimoidea</taxon>
        <taxon>Panagrolaimidae</taxon>
        <taxon>Panagrolaimus</taxon>
    </lineage>
</organism>
<dbReference type="WBParaSite" id="PS1159_v2.g19797.t1">
    <property type="protein sequence ID" value="PS1159_v2.g19797.t1"/>
    <property type="gene ID" value="PS1159_v2.g19797"/>
</dbReference>
<evidence type="ECO:0000313" key="2">
    <source>
        <dbReference type="WBParaSite" id="PS1159_v2.g19797.t1"/>
    </source>
</evidence>